<dbReference type="InterPro" id="IPR013083">
    <property type="entry name" value="Znf_RING/FYVE/PHD"/>
</dbReference>
<sequence>MDNNNDVVNSVSDVVNSDSDVVNSDSDVVNSDSDVVNSVSVSVSDVVNSVSDVVNSVSDVVNSVSDVVDSSNNVLLDILIDNLVYRMMTYNEEEELTNNYPYSLLLSNLNYISLLTDYEHSYLNDYVHGYSYNHGYNDNEILHSSLYERNPIKHVISNEIKEKLIKNIIKFRDAVNVEGQKLCAITYEEFVEDSDIIQLPCFHCFFAQPIITWLTEECSSCPVCKYNFDSVEKNSAANAGPLEDDNEMLG</sequence>
<evidence type="ECO:0000313" key="2">
    <source>
        <dbReference type="EMBL" id="QHT84967.1"/>
    </source>
</evidence>
<dbReference type="SUPFAM" id="SSF57850">
    <property type="entry name" value="RING/U-box"/>
    <property type="match status" value="1"/>
</dbReference>
<feature type="region of interest" description="Disordered" evidence="1">
    <location>
        <begin position="1"/>
        <end position="27"/>
    </location>
</feature>
<dbReference type="AlphaFoldDB" id="A0A6C0HXN0"/>
<evidence type="ECO:0000256" key="1">
    <source>
        <dbReference type="SAM" id="MobiDB-lite"/>
    </source>
</evidence>
<dbReference type="EMBL" id="MN740029">
    <property type="protein sequence ID" value="QHT84967.1"/>
    <property type="molecule type" value="Genomic_DNA"/>
</dbReference>
<proteinExistence type="predicted"/>
<protein>
    <recommendedName>
        <fullName evidence="3">RING-type domain-containing protein</fullName>
    </recommendedName>
</protein>
<accession>A0A6C0HXN0</accession>
<dbReference type="Gene3D" id="3.30.40.10">
    <property type="entry name" value="Zinc/RING finger domain, C3HC4 (zinc finger)"/>
    <property type="match status" value="1"/>
</dbReference>
<name>A0A6C0HXN0_9ZZZZ</name>
<organism evidence="2">
    <name type="scientific">viral metagenome</name>
    <dbReference type="NCBI Taxonomy" id="1070528"/>
    <lineage>
        <taxon>unclassified sequences</taxon>
        <taxon>metagenomes</taxon>
        <taxon>organismal metagenomes</taxon>
    </lineage>
</organism>
<reference evidence="2" key="1">
    <citation type="journal article" date="2020" name="Nature">
        <title>Giant virus diversity and host interactions through global metagenomics.</title>
        <authorList>
            <person name="Schulz F."/>
            <person name="Roux S."/>
            <person name="Paez-Espino D."/>
            <person name="Jungbluth S."/>
            <person name="Walsh D.A."/>
            <person name="Denef V.J."/>
            <person name="McMahon K.D."/>
            <person name="Konstantinidis K.T."/>
            <person name="Eloe-Fadrosh E.A."/>
            <person name="Kyrpides N.C."/>
            <person name="Woyke T."/>
        </authorList>
    </citation>
    <scope>NUCLEOTIDE SEQUENCE</scope>
    <source>
        <strain evidence="2">GVMAG-M-3300023184-178</strain>
    </source>
</reference>
<evidence type="ECO:0008006" key="3">
    <source>
        <dbReference type="Google" id="ProtNLM"/>
    </source>
</evidence>